<organism evidence="5 6">
    <name type="scientific">Phialemonium atrogriseum</name>
    <dbReference type="NCBI Taxonomy" id="1093897"/>
    <lineage>
        <taxon>Eukaryota</taxon>
        <taxon>Fungi</taxon>
        <taxon>Dikarya</taxon>
        <taxon>Ascomycota</taxon>
        <taxon>Pezizomycotina</taxon>
        <taxon>Sordariomycetes</taxon>
        <taxon>Sordariomycetidae</taxon>
        <taxon>Cephalothecales</taxon>
        <taxon>Cephalothecaceae</taxon>
        <taxon>Phialemonium</taxon>
    </lineage>
</organism>
<dbReference type="CDD" id="cd03507">
    <property type="entry name" value="Delta12-FADS-like"/>
    <property type="match status" value="1"/>
</dbReference>
<evidence type="ECO:0000256" key="1">
    <source>
        <dbReference type="SAM" id="MobiDB-lite"/>
    </source>
</evidence>
<dbReference type="InterPro" id="IPR012171">
    <property type="entry name" value="Fatty_acid_desaturase"/>
</dbReference>
<comment type="caution">
    <text evidence="5">The sequence shown here is derived from an EMBL/GenBank/DDBJ whole genome shotgun (WGS) entry which is preliminary data.</text>
</comment>
<dbReference type="InterPro" id="IPR005804">
    <property type="entry name" value="FA_desaturase_dom"/>
</dbReference>
<protein>
    <submittedName>
        <fullName evidence="5">Delta(12) fatty acid desaturase</fullName>
    </submittedName>
</protein>
<evidence type="ECO:0000259" key="4">
    <source>
        <dbReference type="Pfam" id="PF00487"/>
    </source>
</evidence>
<keyword evidence="2" id="KW-0472">Membrane</keyword>
<keyword evidence="3" id="KW-0732">Signal</keyword>
<feature type="region of interest" description="Disordered" evidence="1">
    <location>
        <begin position="22"/>
        <end position="46"/>
    </location>
</feature>
<accession>A0AAJ0BTS1</accession>
<feature type="transmembrane region" description="Helical" evidence="2">
    <location>
        <begin position="151"/>
        <end position="172"/>
    </location>
</feature>
<dbReference type="AlphaFoldDB" id="A0AAJ0BTS1"/>
<dbReference type="EMBL" id="MU839021">
    <property type="protein sequence ID" value="KAK1764330.1"/>
    <property type="molecule type" value="Genomic_DNA"/>
</dbReference>
<proteinExistence type="predicted"/>
<gene>
    <name evidence="5" type="ORF">QBC33DRAFT_613265</name>
</gene>
<evidence type="ECO:0000313" key="5">
    <source>
        <dbReference type="EMBL" id="KAK1764330.1"/>
    </source>
</evidence>
<dbReference type="GO" id="GO:0006629">
    <property type="term" value="P:lipid metabolic process"/>
    <property type="evidence" value="ECO:0007669"/>
    <property type="project" value="InterPro"/>
</dbReference>
<dbReference type="GeneID" id="85315715"/>
<feature type="transmembrane region" description="Helical" evidence="2">
    <location>
        <begin position="275"/>
        <end position="293"/>
    </location>
</feature>
<dbReference type="RefSeq" id="XP_060280543.1">
    <property type="nucleotide sequence ID" value="XM_060432528.1"/>
</dbReference>
<feature type="transmembrane region" description="Helical" evidence="2">
    <location>
        <begin position="89"/>
        <end position="108"/>
    </location>
</feature>
<feature type="signal peptide" evidence="3">
    <location>
        <begin position="1"/>
        <end position="20"/>
    </location>
</feature>
<keyword evidence="6" id="KW-1185">Reference proteome</keyword>
<feature type="chain" id="PRO_5042564107" evidence="3">
    <location>
        <begin position="21"/>
        <end position="436"/>
    </location>
</feature>
<dbReference type="Pfam" id="PF00487">
    <property type="entry name" value="FA_desaturase"/>
    <property type="match status" value="1"/>
</dbReference>
<dbReference type="Proteomes" id="UP001244011">
    <property type="component" value="Unassembled WGS sequence"/>
</dbReference>
<feature type="domain" description="Fatty acid desaturase" evidence="4">
    <location>
        <begin position="120"/>
        <end position="395"/>
    </location>
</feature>
<evidence type="ECO:0000256" key="2">
    <source>
        <dbReference type="SAM" id="Phobius"/>
    </source>
</evidence>
<reference evidence="5" key="1">
    <citation type="submission" date="2023-06" db="EMBL/GenBank/DDBJ databases">
        <title>Genome-scale phylogeny and comparative genomics of the fungal order Sordariales.</title>
        <authorList>
            <consortium name="Lawrence Berkeley National Laboratory"/>
            <person name="Hensen N."/>
            <person name="Bonometti L."/>
            <person name="Westerberg I."/>
            <person name="Brannstrom I.O."/>
            <person name="Guillou S."/>
            <person name="Cros-Aarteil S."/>
            <person name="Calhoun S."/>
            <person name="Haridas S."/>
            <person name="Kuo A."/>
            <person name="Mondo S."/>
            <person name="Pangilinan J."/>
            <person name="Riley R."/>
            <person name="Labutti K."/>
            <person name="Andreopoulos B."/>
            <person name="Lipzen A."/>
            <person name="Chen C."/>
            <person name="Yanf M."/>
            <person name="Daum C."/>
            <person name="Ng V."/>
            <person name="Clum A."/>
            <person name="Steindorff A."/>
            <person name="Ohm R."/>
            <person name="Martin F."/>
            <person name="Silar P."/>
            <person name="Natvig D."/>
            <person name="Lalanne C."/>
            <person name="Gautier V."/>
            <person name="Ament-Velasquez S.L."/>
            <person name="Kruys A."/>
            <person name="Hutchinson M.I."/>
            <person name="Powell A.J."/>
            <person name="Barry K."/>
            <person name="Miller A.N."/>
            <person name="Grigoriev I.V."/>
            <person name="Debuchy R."/>
            <person name="Gladieux P."/>
            <person name="Thoren M.H."/>
            <person name="Johannesson H."/>
        </authorList>
    </citation>
    <scope>NUCLEOTIDE SEQUENCE</scope>
    <source>
        <strain evidence="5">8032-3</strain>
    </source>
</reference>
<evidence type="ECO:0000256" key="3">
    <source>
        <dbReference type="SAM" id="SignalP"/>
    </source>
</evidence>
<dbReference type="GO" id="GO:0016491">
    <property type="term" value="F:oxidoreductase activity"/>
    <property type="evidence" value="ECO:0007669"/>
    <property type="project" value="InterPro"/>
</dbReference>
<evidence type="ECO:0000313" key="6">
    <source>
        <dbReference type="Proteomes" id="UP001244011"/>
    </source>
</evidence>
<dbReference type="PANTHER" id="PTHR32100">
    <property type="entry name" value="OMEGA-6 FATTY ACID DESATURASE, CHLOROPLASTIC"/>
    <property type="match status" value="1"/>
</dbReference>
<name>A0AAJ0BTS1_9PEZI</name>
<feature type="transmembrane region" description="Helical" evidence="2">
    <location>
        <begin position="120"/>
        <end position="139"/>
    </location>
</feature>
<sequence length="436" mass="48983">MSTLAATFAALALWLKPASELGSKQKAAPPPPPTASSASASAIGGDDPARAKQIHKIRPGPAEYPDINTLRNAIPAHCFQPSLWISCSYLARDILLIAALAYAAITFIPQIQHPLLRTAAWIVYGFVQGLACTGLWILAHECGHGAFSLHTRVNNVIGWFAHSFLLVPYFSWKFSHARHHRFTGHMEKDMAFVPRTQAQHQSRRILGLKIDTELFEDAPIVSLMSLLVHQLFGWQAYLLFNVSSGVDSLQPEGSKSWSQSHFDPTSAVFRSSERLYIVISDIGLLATAAMIYYGSTIFGASTMFLLYGVPYFWVHHWLVAITYLHHTHPDLPHFDAENWTFVKGALATIDRDFGFIGRYLFHGIIETHVVHHLFARIPFYYADEATEALKPLLGDLYHCDDTFLDTLWPTFNECKYVQPDSTAPGEMRWVKDEKDE</sequence>
<keyword evidence="2" id="KW-1133">Transmembrane helix</keyword>
<keyword evidence="2" id="KW-0812">Transmembrane</keyword>